<dbReference type="Proteomes" id="UP000683925">
    <property type="component" value="Unassembled WGS sequence"/>
</dbReference>
<proteinExistence type="predicted"/>
<keyword evidence="2" id="KW-1185">Reference proteome</keyword>
<evidence type="ECO:0000313" key="2">
    <source>
        <dbReference type="Proteomes" id="UP000683925"/>
    </source>
</evidence>
<name>A0A8S1VY51_PAROT</name>
<organism evidence="1 2">
    <name type="scientific">Paramecium octaurelia</name>
    <dbReference type="NCBI Taxonomy" id="43137"/>
    <lineage>
        <taxon>Eukaryota</taxon>
        <taxon>Sar</taxon>
        <taxon>Alveolata</taxon>
        <taxon>Ciliophora</taxon>
        <taxon>Intramacronucleata</taxon>
        <taxon>Oligohymenophorea</taxon>
        <taxon>Peniculida</taxon>
        <taxon>Parameciidae</taxon>
        <taxon>Paramecium</taxon>
    </lineage>
</organism>
<sequence length="58" mass="7104">MKNVIVITFFGNKQYLKRTKQRKKNSQSELWMSQEYFDPYFSIFLIQGQLRLLVHCMQ</sequence>
<evidence type="ECO:0000313" key="1">
    <source>
        <dbReference type="EMBL" id="CAD8180812.1"/>
    </source>
</evidence>
<dbReference type="AlphaFoldDB" id="A0A8S1VY51"/>
<reference evidence="1" key="1">
    <citation type="submission" date="2021-01" db="EMBL/GenBank/DDBJ databases">
        <authorList>
            <consortium name="Genoscope - CEA"/>
            <person name="William W."/>
        </authorList>
    </citation>
    <scope>NUCLEOTIDE SEQUENCE</scope>
</reference>
<comment type="caution">
    <text evidence="1">The sequence shown here is derived from an EMBL/GenBank/DDBJ whole genome shotgun (WGS) entry which is preliminary data.</text>
</comment>
<dbReference type="EMBL" id="CAJJDP010000074">
    <property type="protein sequence ID" value="CAD8180812.1"/>
    <property type="molecule type" value="Genomic_DNA"/>
</dbReference>
<gene>
    <name evidence="1" type="ORF">POCTA_138.1.T0750244</name>
</gene>
<accession>A0A8S1VY51</accession>
<protein>
    <submittedName>
        <fullName evidence="1">Uncharacterized protein</fullName>
    </submittedName>
</protein>